<dbReference type="InterPro" id="IPR004358">
    <property type="entry name" value="Sig_transdc_His_kin-like_C"/>
</dbReference>
<dbReference type="SMART" id="SM00304">
    <property type="entry name" value="HAMP"/>
    <property type="match status" value="1"/>
</dbReference>
<evidence type="ECO:0000259" key="11">
    <source>
        <dbReference type="PROSITE" id="PS50109"/>
    </source>
</evidence>
<keyword evidence="7" id="KW-0902">Two-component regulatory system</keyword>
<dbReference type="PROSITE" id="PS50109">
    <property type="entry name" value="HIS_KIN"/>
    <property type="match status" value="1"/>
</dbReference>
<dbReference type="PANTHER" id="PTHR45339">
    <property type="entry name" value="HYBRID SIGNAL TRANSDUCTION HISTIDINE KINASE J"/>
    <property type="match status" value="1"/>
</dbReference>
<organism evidence="15 16">
    <name type="scientific">Tistrella mobilis</name>
    <dbReference type="NCBI Taxonomy" id="171437"/>
    <lineage>
        <taxon>Bacteria</taxon>
        <taxon>Pseudomonadati</taxon>
        <taxon>Pseudomonadota</taxon>
        <taxon>Alphaproteobacteria</taxon>
        <taxon>Geminicoccales</taxon>
        <taxon>Geminicoccaceae</taxon>
        <taxon>Tistrella</taxon>
    </lineage>
</organism>
<name>A0A3B9IPL8_9PROT</name>
<feature type="compositionally biased region" description="Basic and acidic residues" evidence="9">
    <location>
        <begin position="1191"/>
        <end position="1201"/>
    </location>
</feature>
<evidence type="ECO:0000256" key="5">
    <source>
        <dbReference type="ARBA" id="ARBA00022679"/>
    </source>
</evidence>
<dbReference type="InterPro" id="IPR011006">
    <property type="entry name" value="CheY-like_superfamily"/>
</dbReference>
<dbReference type="InterPro" id="IPR001789">
    <property type="entry name" value="Sig_transdc_resp-reg_receiver"/>
</dbReference>
<dbReference type="EC" id="2.7.13.3" evidence="3"/>
<dbReference type="CDD" id="cd16922">
    <property type="entry name" value="HATPase_EvgS-ArcB-TorS-like"/>
    <property type="match status" value="1"/>
</dbReference>
<feature type="region of interest" description="Disordered" evidence="9">
    <location>
        <begin position="1176"/>
        <end position="1201"/>
    </location>
</feature>
<dbReference type="CDD" id="cd00082">
    <property type="entry name" value="HisKA"/>
    <property type="match status" value="1"/>
</dbReference>
<dbReference type="CDD" id="cd00130">
    <property type="entry name" value="PAS"/>
    <property type="match status" value="1"/>
</dbReference>
<dbReference type="SMART" id="SM00388">
    <property type="entry name" value="HisKA"/>
    <property type="match status" value="1"/>
</dbReference>
<dbReference type="PROSITE" id="PS50110">
    <property type="entry name" value="RESPONSE_REGULATORY"/>
    <property type="match status" value="1"/>
</dbReference>
<dbReference type="SUPFAM" id="SSF47384">
    <property type="entry name" value="Homodimeric domain of signal transducing histidine kinase"/>
    <property type="match status" value="1"/>
</dbReference>
<dbReference type="InterPro" id="IPR036097">
    <property type="entry name" value="HisK_dim/P_sf"/>
</dbReference>
<dbReference type="Gene3D" id="3.30.565.10">
    <property type="entry name" value="Histidine kinase-like ATPase, C-terminal domain"/>
    <property type="match status" value="1"/>
</dbReference>
<feature type="domain" description="HAMP" evidence="14">
    <location>
        <begin position="344"/>
        <end position="397"/>
    </location>
</feature>
<dbReference type="SMART" id="SM00448">
    <property type="entry name" value="REC"/>
    <property type="match status" value="1"/>
</dbReference>
<dbReference type="FunFam" id="3.30.565.10:FF:000010">
    <property type="entry name" value="Sensor histidine kinase RcsC"/>
    <property type="match status" value="1"/>
</dbReference>
<dbReference type="InterPro" id="IPR036890">
    <property type="entry name" value="HATPase_C_sf"/>
</dbReference>
<evidence type="ECO:0000256" key="9">
    <source>
        <dbReference type="SAM" id="MobiDB-lite"/>
    </source>
</evidence>
<dbReference type="Proteomes" id="UP000257706">
    <property type="component" value="Unassembled WGS sequence"/>
</dbReference>
<dbReference type="Pfam" id="PF00072">
    <property type="entry name" value="Response_reg"/>
    <property type="match status" value="1"/>
</dbReference>
<dbReference type="SUPFAM" id="SSF55785">
    <property type="entry name" value="PYP-like sensor domain (PAS domain)"/>
    <property type="match status" value="3"/>
</dbReference>
<dbReference type="InterPro" id="IPR005467">
    <property type="entry name" value="His_kinase_dom"/>
</dbReference>
<dbReference type="Gene3D" id="3.40.50.2300">
    <property type="match status" value="1"/>
</dbReference>
<dbReference type="Gene3D" id="6.10.340.10">
    <property type="match status" value="1"/>
</dbReference>
<dbReference type="Gene3D" id="1.10.287.130">
    <property type="match status" value="1"/>
</dbReference>
<feature type="domain" description="PAS" evidence="13">
    <location>
        <begin position="538"/>
        <end position="608"/>
    </location>
</feature>
<dbReference type="Pfam" id="PF02518">
    <property type="entry name" value="HATPase_c"/>
    <property type="match status" value="1"/>
</dbReference>
<keyword evidence="4 8" id="KW-0597">Phosphoprotein</keyword>
<dbReference type="CDD" id="cd12914">
    <property type="entry name" value="PDC1_DGC_like"/>
    <property type="match status" value="1"/>
</dbReference>
<dbReference type="Pfam" id="PF00672">
    <property type="entry name" value="HAMP"/>
    <property type="match status" value="1"/>
</dbReference>
<evidence type="ECO:0000259" key="12">
    <source>
        <dbReference type="PROSITE" id="PS50110"/>
    </source>
</evidence>
<dbReference type="CDD" id="cd06225">
    <property type="entry name" value="HAMP"/>
    <property type="match status" value="1"/>
</dbReference>
<evidence type="ECO:0000259" key="13">
    <source>
        <dbReference type="PROSITE" id="PS50112"/>
    </source>
</evidence>
<evidence type="ECO:0000256" key="4">
    <source>
        <dbReference type="ARBA" id="ARBA00022553"/>
    </source>
</evidence>
<feature type="domain" description="Histidine kinase" evidence="11">
    <location>
        <begin position="937"/>
        <end position="1160"/>
    </location>
</feature>
<dbReference type="InterPro" id="IPR035965">
    <property type="entry name" value="PAS-like_dom_sf"/>
</dbReference>
<keyword evidence="6" id="KW-0418">Kinase</keyword>
<dbReference type="PANTHER" id="PTHR45339:SF1">
    <property type="entry name" value="HYBRID SIGNAL TRANSDUCTION HISTIDINE KINASE J"/>
    <property type="match status" value="1"/>
</dbReference>
<feature type="modified residue" description="4-aspartylphosphate" evidence="8">
    <location>
        <position position="1256"/>
    </location>
</feature>
<keyword evidence="10" id="KW-1133">Transmembrane helix</keyword>
<sequence length="1349" mass="146971">MILKTARPLRAARPRPHLQAQPFRGFMRQDRPAALARSLTIAALALGALLTVVAAGLAWRSYEAAKTEAGRRATGLALLLAEHAARAMDAVDIEVARIADQIRNENRLPDRQDKHWFDRLRQIADETPQIRALWLIDPAGRIVQVTHDWPAPQLTATDHTYFARAAAGVEGLIIDPPVEGVLTGKWYVPAARAIRTIDNRFLGVVAAAVDPAYFIQVYRSVDVGPGGRLLLLDTDGRKLGSVPDGGDGAGNAASIVASPRNPAGLGRAWSDPTRISADRALVDPDDGVARLYGLADVPGRPLAVAAGLSLVDIRAAWAEARVADLVLIVVVAAVLSVMLLLIRRRIVVPIARLHAAVAELGGGDTIRPVPAVGGAREIVELADGIERMRAALDRHTRDLEGEVAARTAEAADRGRLLDGAFAALGHGIAIFDQDMVLVACNQRYAGLMGVPEDLTQPGTPLARIAEQALYEVAETTRPERIEKRLALARMRETATLTETSAQGRVIRITHNPMADGGSVAIYEDVTEARKIDAALRDSEWRYRLLAENAGDLILRQDPEGTILYASPASQTLLGLEPDRLIGRRLADLVVTEDADVLAAHMTALVEHGRDRATLRMRHATGRPVWVEAGARMIRDPRTGTPAEFHASLRDVGERVAADRAATENSRLLSTTLDSMRQGLCLLDAGFRVVLHNRRFLEMNGLMAEDCPPLADFEQLMHLMARRGEFGTGPAFAEVTRRLSALRRPWPQSWERRRPDGTVLEMASAPFPGGGLVMTFTDVTTRRAAERELARQTEVLRLTIDAMEQGLMLVDRTLDIVVVNRRFQELLEIPSGIARPGNPMTELVRFVARRGEFGPGDPERLAEAWLTRMRDPALLGQPVEHVRPDGRRLELIRLPVDDGGTLTIYTDVTDRRRMQDALEDARERALGAAEARSRFLATVSHEIRNPLNAILNALHFLDETDLDPEQAGLAQIMRRASELLLDLLDDVLDLSRIEAGKLAIDPKPFDPVALARDVKAMYDPQARRKGLEIVVEAAPSVPPRLMGDQRRLRQILVNLTGNAVKFTEAGRVTLCLDLVPATTGGPPVLRMEVIDTGVGIPPEQTRQLFEEYYQAGADQAAAMARGTGLGLAIVRRLTDLLGGRIGCDSVAGEGSRFWFELPAVLPSPRSLANAHSLLAPEPSRIPTRRHPGPETMPRHADTDEVPPRTPIRILLAEDNAMNQMLTARALQRAGYTVDSVSEGNAAVEAATAHDYDLILMDVQMPGLSGLEATRRIRSIEGPRGRTPILALTANAGREAAEICRAAGMDDHLSKPFRRDDLVAAVRRWLPGGAERPDGQDEGATPPDQARGEGA</sequence>
<comment type="subcellular location">
    <subcellularLocation>
        <location evidence="2">Membrane</location>
    </subcellularLocation>
</comment>
<dbReference type="InterPro" id="IPR000014">
    <property type="entry name" value="PAS"/>
</dbReference>
<dbReference type="InterPro" id="IPR001610">
    <property type="entry name" value="PAC"/>
</dbReference>
<keyword evidence="10" id="KW-0472">Membrane</keyword>
<dbReference type="Pfam" id="PF08448">
    <property type="entry name" value="PAS_4"/>
    <property type="match status" value="1"/>
</dbReference>
<evidence type="ECO:0000256" key="1">
    <source>
        <dbReference type="ARBA" id="ARBA00000085"/>
    </source>
</evidence>
<dbReference type="InterPro" id="IPR003661">
    <property type="entry name" value="HisK_dim/P_dom"/>
</dbReference>
<evidence type="ECO:0000256" key="10">
    <source>
        <dbReference type="SAM" id="Phobius"/>
    </source>
</evidence>
<keyword evidence="10" id="KW-0812">Transmembrane</keyword>
<dbReference type="Pfam" id="PF00512">
    <property type="entry name" value="HisKA"/>
    <property type="match status" value="1"/>
</dbReference>
<feature type="domain" description="Response regulatory" evidence="12">
    <location>
        <begin position="1207"/>
        <end position="1324"/>
    </location>
</feature>
<dbReference type="GO" id="GO:0016020">
    <property type="term" value="C:membrane"/>
    <property type="evidence" value="ECO:0007669"/>
    <property type="project" value="UniProtKB-SubCell"/>
</dbReference>
<protein>
    <recommendedName>
        <fullName evidence="3">histidine kinase</fullName>
        <ecNumber evidence="3">2.7.13.3</ecNumber>
    </recommendedName>
</protein>
<proteinExistence type="predicted"/>
<evidence type="ECO:0000256" key="7">
    <source>
        <dbReference type="ARBA" id="ARBA00023012"/>
    </source>
</evidence>
<dbReference type="CDD" id="cd12915">
    <property type="entry name" value="PDC2_DGC_like"/>
    <property type="match status" value="1"/>
</dbReference>
<comment type="caution">
    <text evidence="15">The sequence shown here is derived from an EMBL/GenBank/DDBJ whole genome shotgun (WGS) entry which is preliminary data.</text>
</comment>
<dbReference type="GO" id="GO:0000155">
    <property type="term" value="F:phosphorelay sensor kinase activity"/>
    <property type="evidence" value="ECO:0007669"/>
    <property type="project" value="InterPro"/>
</dbReference>
<keyword evidence="5" id="KW-0808">Transferase</keyword>
<dbReference type="SMART" id="SM00387">
    <property type="entry name" value="HATPase_c"/>
    <property type="match status" value="1"/>
</dbReference>
<dbReference type="NCBIfam" id="TIGR00229">
    <property type="entry name" value="sensory_box"/>
    <property type="match status" value="1"/>
</dbReference>
<dbReference type="InterPro" id="IPR003660">
    <property type="entry name" value="HAMP_dom"/>
</dbReference>
<dbReference type="Gene3D" id="3.30.450.20">
    <property type="entry name" value="PAS domain"/>
    <property type="match status" value="6"/>
</dbReference>
<reference evidence="15 16" key="1">
    <citation type="journal article" date="2018" name="Nat. Biotechnol.">
        <title>A standardized bacterial taxonomy based on genome phylogeny substantially revises the tree of life.</title>
        <authorList>
            <person name="Parks D.H."/>
            <person name="Chuvochina M."/>
            <person name="Waite D.W."/>
            <person name="Rinke C."/>
            <person name="Skarshewski A."/>
            <person name="Chaumeil P.A."/>
            <person name="Hugenholtz P."/>
        </authorList>
    </citation>
    <scope>NUCLEOTIDE SEQUENCE [LARGE SCALE GENOMIC DNA]</scope>
    <source>
        <strain evidence="15">UBA8739</strain>
    </source>
</reference>
<dbReference type="PROSITE" id="PS50885">
    <property type="entry name" value="HAMP"/>
    <property type="match status" value="1"/>
</dbReference>
<evidence type="ECO:0000256" key="8">
    <source>
        <dbReference type="PROSITE-ProRule" id="PRU00169"/>
    </source>
</evidence>
<dbReference type="PROSITE" id="PS50112">
    <property type="entry name" value="PAS"/>
    <property type="match status" value="1"/>
</dbReference>
<evidence type="ECO:0000256" key="2">
    <source>
        <dbReference type="ARBA" id="ARBA00004370"/>
    </source>
</evidence>
<feature type="transmembrane region" description="Helical" evidence="10">
    <location>
        <begin position="322"/>
        <end position="342"/>
    </location>
</feature>
<evidence type="ECO:0000259" key="14">
    <source>
        <dbReference type="PROSITE" id="PS50885"/>
    </source>
</evidence>
<accession>A0A3B9IPL8</accession>
<dbReference type="EMBL" id="DMAI01000282">
    <property type="protein sequence ID" value="HAE49159.1"/>
    <property type="molecule type" value="Genomic_DNA"/>
</dbReference>
<dbReference type="SUPFAM" id="SSF52172">
    <property type="entry name" value="CheY-like"/>
    <property type="match status" value="1"/>
</dbReference>
<feature type="region of interest" description="Disordered" evidence="9">
    <location>
        <begin position="1324"/>
        <end position="1349"/>
    </location>
</feature>
<evidence type="ECO:0000256" key="3">
    <source>
        <dbReference type="ARBA" id="ARBA00012438"/>
    </source>
</evidence>
<dbReference type="CDD" id="cd17546">
    <property type="entry name" value="REC_hyHK_CKI1_RcsC-like"/>
    <property type="match status" value="1"/>
</dbReference>
<evidence type="ECO:0000313" key="15">
    <source>
        <dbReference type="EMBL" id="HAE49159.1"/>
    </source>
</evidence>
<dbReference type="SUPFAM" id="SSF55874">
    <property type="entry name" value="ATPase domain of HSP90 chaperone/DNA topoisomerase II/histidine kinase"/>
    <property type="match status" value="1"/>
</dbReference>
<evidence type="ECO:0000313" key="16">
    <source>
        <dbReference type="Proteomes" id="UP000257706"/>
    </source>
</evidence>
<dbReference type="SMART" id="SM00091">
    <property type="entry name" value="PAS"/>
    <property type="match status" value="3"/>
</dbReference>
<comment type="catalytic activity">
    <reaction evidence="1">
        <text>ATP + protein L-histidine = ADP + protein N-phospho-L-histidine.</text>
        <dbReference type="EC" id="2.7.13.3"/>
    </reaction>
</comment>
<dbReference type="InterPro" id="IPR013656">
    <property type="entry name" value="PAS_4"/>
</dbReference>
<dbReference type="Pfam" id="PF12860">
    <property type="entry name" value="PAS_7"/>
    <property type="match status" value="3"/>
</dbReference>
<dbReference type="SMART" id="SM00086">
    <property type="entry name" value="PAC"/>
    <property type="match status" value="1"/>
</dbReference>
<dbReference type="InterPro" id="IPR003594">
    <property type="entry name" value="HATPase_dom"/>
</dbReference>
<dbReference type="PRINTS" id="PR00344">
    <property type="entry name" value="BCTRLSENSOR"/>
</dbReference>
<evidence type="ECO:0000256" key="6">
    <source>
        <dbReference type="ARBA" id="ARBA00022777"/>
    </source>
</evidence>
<gene>
    <name evidence="15" type="ORF">DCK97_17215</name>
</gene>